<dbReference type="AlphaFoldDB" id="A0AAD7EI43"/>
<proteinExistence type="predicted"/>
<keyword evidence="1" id="KW-0812">Transmembrane</keyword>
<evidence type="ECO:0000313" key="2">
    <source>
        <dbReference type="EMBL" id="KAJ7327850.1"/>
    </source>
</evidence>
<protein>
    <submittedName>
        <fullName evidence="2">Uncharacterized protein</fullName>
    </submittedName>
</protein>
<keyword evidence="1" id="KW-1133">Transmembrane helix</keyword>
<sequence length="348" mass="37912">MTSPPNRRLFTIIEPEEEFPSKRKHSRPMLWLCAGVALCFVATTALVLTRPSEMQTNSTKRVYLRVGAIGSEGFGSALQHFKQSIILSRALDSTLLLASTNSEHEYSTSEVYNGALAPAALNVDAHNACRIKDHLPQPQRRELVRGWCAGEAAALLEMKRIKAETAECTGFLDGDENETTEDLNGCITGWIRERLGPYPPPALPPPLTFPPERAVTVGVHIRWGDTAGHWGDGFRGSMGISDILRVLADIRATMGAHGVHLSIAMEDADPNILARLHEPQYMLIDSGDALSDLQALSQNDFLLLGQSSYAALVHLIAPPGLTIIDGNDRTIVRATEIVPTALLTIEPL</sequence>
<evidence type="ECO:0000313" key="3">
    <source>
        <dbReference type="Proteomes" id="UP001218218"/>
    </source>
</evidence>
<evidence type="ECO:0000256" key="1">
    <source>
        <dbReference type="SAM" id="Phobius"/>
    </source>
</evidence>
<reference evidence="2" key="1">
    <citation type="submission" date="2023-03" db="EMBL/GenBank/DDBJ databases">
        <title>Massive genome expansion in bonnet fungi (Mycena s.s.) driven by repeated elements and novel gene families across ecological guilds.</title>
        <authorList>
            <consortium name="Lawrence Berkeley National Laboratory"/>
            <person name="Harder C.B."/>
            <person name="Miyauchi S."/>
            <person name="Viragh M."/>
            <person name="Kuo A."/>
            <person name="Thoen E."/>
            <person name="Andreopoulos B."/>
            <person name="Lu D."/>
            <person name="Skrede I."/>
            <person name="Drula E."/>
            <person name="Henrissat B."/>
            <person name="Morin E."/>
            <person name="Kohler A."/>
            <person name="Barry K."/>
            <person name="LaButti K."/>
            <person name="Morin E."/>
            <person name="Salamov A."/>
            <person name="Lipzen A."/>
            <person name="Mereny Z."/>
            <person name="Hegedus B."/>
            <person name="Baldrian P."/>
            <person name="Stursova M."/>
            <person name="Weitz H."/>
            <person name="Taylor A."/>
            <person name="Grigoriev I.V."/>
            <person name="Nagy L.G."/>
            <person name="Martin F."/>
            <person name="Kauserud H."/>
        </authorList>
    </citation>
    <scope>NUCLEOTIDE SEQUENCE</scope>
    <source>
        <strain evidence="2">CBHHK002</strain>
    </source>
</reference>
<dbReference type="Proteomes" id="UP001218218">
    <property type="component" value="Unassembled WGS sequence"/>
</dbReference>
<gene>
    <name evidence="2" type="ORF">DFH08DRAFT_967649</name>
</gene>
<organism evidence="2 3">
    <name type="scientific">Mycena albidolilacea</name>
    <dbReference type="NCBI Taxonomy" id="1033008"/>
    <lineage>
        <taxon>Eukaryota</taxon>
        <taxon>Fungi</taxon>
        <taxon>Dikarya</taxon>
        <taxon>Basidiomycota</taxon>
        <taxon>Agaricomycotina</taxon>
        <taxon>Agaricomycetes</taxon>
        <taxon>Agaricomycetidae</taxon>
        <taxon>Agaricales</taxon>
        <taxon>Marasmiineae</taxon>
        <taxon>Mycenaceae</taxon>
        <taxon>Mycena</taxon>
    </lineage>
</organism>
<name>A0AAD7EI43_9AGAR</name>
<accession>A0AAD7EI43</accession>
<comment type="caution">
    <text evidence="2">The sequence shown here is derived from an EMBL/GenBank/DDBJ whole genome shotgun (WGS) entry which is preliminary data.</text>
</comment>
<feature type="transmembrane region" description="Helical" evidence="1">
    <location>
        <begin position="29"/>
        <end position="48"/>
    </location>
</feature>
<keyword evidence="3" id="KW-1185">Reference proteome</keyword>
<keyword evidence="1" id="KW-0472">Membrane</keyword>
<dbReference type="EMBL" id="JARIHO010000040">
    <property type="protein sequence ID" value="KAJ7327850.1"/>
    <property type="molecule type" value="Genomic_DNA"/>
</dbReference>